<feature type="compositionally biased region" description="Pro residues" evidence="1">
    <location>
        <begin position="132"/>
        <end position="141"/>
    </location>
</feature>
<evidence type="ECO:0000313" key="3">
    <source>
        <dbReference type="Proteomes" id="UP001185984"/>
    </source>
</evidence>
<dbReference type="Proteomes" id="UP001185984">
    <property type="component" value="Unassembled WGS sequence"/>
</dbReference>
<organism evidence="2 3">
    <name type="scientific">Sphingobium naphthae</name>
    <dbReference type="NCBI Taxonomy" id="1886786"/>
    <lineage>
        <taxon>Bacteria</taxon>
        <taxon>Pseudomonadati</taxon>
        <taxon>Pseudomonadota</taxon>
        <taxon>Alphaproteobacteria</taxon>
        <taxon>Sphingomonadales</taxon>
        <taxon>Sphingomonadaceae</taxon>
        <taxon>Sphingobium</taxon>
    </lineage>
</organism>
<feature type="compositionally biased region" description="Low complexity" evidence="1">
    <location>
        <begin position="186"/>
        <end position="205"/>
    </location>
</feature>
<name>A0ABU3ZX49_9SPHN</name>
<proteinExistence type="predicted"/>
<comment type="caution">
    <text evidence="2">The sequence shown here is derived from an EMBL/GenBank/DDBJ whole genome shotgun (WGS) entry which is preliminary data.</text>
</comment>
<dbReference type="RefSeq" id="WP_317516849.1">
    <property type="nucleotide sequence ID" value="NZ_JAPTHD010000003.1"/>
</dbReference>
<feature type="compositionally biased region" description="Low complexity" evidence="1">
    <location>
        <begin position="96"/>
        <end position="118"/>
    </location>
</feature>
<feature type="compositionally biased region" description="Low complexity" evidence="1">
    <location>
        <begin position="149"/>
        <end position="162"/>
    </location>
</feature>
<keyword evidence="3" id="KW-1185">Reference proteome</keyword>
<feature type="region of interest" description="Disordered" evidence="1">
    <location>
        <begin position="185"/>
        <end position="205"/>
    </location>
</feature>
<reference evidence="3" key="1">
    <citation type="journal article" date="2022" name="J Environ Chem Eng">
        <title>Biodegradation of petroleum oil using a constructed nonpathogenic and heavy metal-tolerant bacterial consortium isolated from marine sponges.</title>
        <authorList>
            <person name="Dechsakulwatana C."/>
            <person name="Rungsihiranrut A."/>
            <person name="Muangchinda C."/>
            <person name="Ningthoujam R."/>
            <person name="Klankeo P."/>
            <person name="Pinyakong O."/>
        </authorList>
    </citation>
    <scope>NUCLEOTIDE SEQUENCE [LARGE SCALE GENOMIC DNA]</scope>
    <source>
        <strain evidence="3">MO2-4</strain>
    </source>
</reference>
<accession>A0ABU3ZX49</accession>
<dbReference type="EMBL" id="JAPTHD010000003">
    <property type="protein sequence ID" value="MDV5824035.1"/>
    <property type="molecule type" value="Genomic_DNA"/>
</dbReference>
<evidence type="ECO:0000256" key="1">
    <source>
        <dbReference type="SAM" id="MobiDB-lite"/>
    </source>
</evidence>
<sequence length="205" mass="20599">MTTISNYSMAMPPSPRAMMDRRIEAAVEAGSVSEVDSAAMETALDSIDSALSASAGSETGRLDPSAMQDRIDSLIEDQLSAGTLTQEQAAQLQGFFAQGPGAPSSTDSASADSAIDGLSGVGGAGPMRGPMRGPPPGPPPAASEEEDSASSSATSETDTASATEQLDSIIAFLENLRTSLSQSLYGSVASNSDSSSSGLVVDSLA</sequence>
<protein>
    <submittedName>
        <fullName evidence="2">Uncharacterized protein</fullName>
    </submittedName>
</protein>
<evidence type="ECO:0000313" key="2">
    <source>
        <dbReference type="EMBL" id="MDV5824035.1"/>
    </source>
</evidence>
<feature type="region of interest" description="Disordered" evidence="1">
    <location>
        <begin position="96"/>
        <end position="162"/>
    </location>
</feature>
<gene>
    <name evidence="2" type="ORF">O0R41_10545</name>
</gene>